<feature type="domain" description="GGDEF" evidence="5">
    <location>
        <begin position="160"/>
        <end position="291"/>
    </location>
</feature>
<dbReference type="GO" id="GO:1902201">
    <property type="term" value="P:negative regulation of bacterial-type flagellum-dependent cell motility"/>
    <property type="evidence" value="ECO:0007669"/>
    <property type="project" value="TreeGrafter"/>
</dbReference>
<proteinExistence type="predicted"/>
<dbReference type="SMART" id="SM00448">
    <property type="entry name" value="REC"/>
    <property type="match status" value="1"/>
</dbReference>
<name>A0A7V1LLR8_CALAY</name>
<comment type="caution">
    <text evidence="6">The sequence shown here is derived from an EMBL/GenBank/DDBJ whole genome shotgun (WGS) entry which is preliminary data.</text>
</comment>
<dbReference type="SMART" id="SM00267">
    <property type="entry name" value="GGDEF"/>
    <property type="match status" value="1"/>
</dbReference>
<dbReference type="InterPro" id="IPR000160">
    <property type="entry name" value="GGDEF_dom"/>
</dbReference>
<dbReference type="GO" id="GO:0043709">
    <property type="term" value="P:cell adhesion involved in single-species biofilm formation"/>
    <property type="evidence" value="ECO:0007669"/>
    <property type="project" value="TreeGrafter"/>
</dbReference>
<dbReference type="SUPFAM" id="SSF55073">
    <property type="entry name" value="Nucleotide cyclase"/>
    <property type="match status" value="1"/>
</dbReference>
<dbReference type="Gene3D" id="3.30.70.270">
    <property type="match status" value="1"/>
</dbReference>
<reference evidence="6" key="1">
    <citation type="journal article" date="2020" name="mSystems">
        <title>Genome- and Community-Level Interaction Insights into Carbon Utilization and Element Cycling Functions of Hydrothermarchaeota in Hydrothermal Sediment.</title>
        <authorList>
            <person name="Zhou Z."/>
            <person name="Liu Y."/>
            <person name="Xu W."/>
            <person name="Pan J."/>
            <person name="Luo Z.H."/>
            <person name="Li M."/>
        </authorList>
    </citation>
    <scope>NUCLEOTIDE SEQUENCE [LARGE SCALE GENOMIC DNA]</scope>
    <source>
        <strain evidence="6">HyVt-456</strain>
    </source>
</reference>
<dbReference type="GO" id="GO:0000160">
    <property type="term" value="P:phosphorelay signal transduction system"/>
    <property type="evidence" value="ECO:0007669"/>
    <property type="project" value="InterPro"/>
</dbReference>
<dbReference type="SUPFAM" id="SSF52172">
    <property type="entry name" value="CheY-like"/>
    <property type="match status" value="1"/>
</dbReference>
<dbReference type="NCBIfam" id="TIGR00254">
    <property type="entry name" value="GGDEF"/>
    <property type="match status" value="1"/>
</dbReference>
<dbReference type="InterPro" id="IPR043128">
    <property type="entry name" value="Rev_trsase/Diguanyl_cyclase"/>
</dbReference>
<dbReference type="FunFam" id="3.30.70.270:FF:000001">
    <property type="entry name" value="Diguanylate cyclase domain protein"/>
    <property type="match status" value="1"/>
</dbReference>
<dbReference type="Pfam" id="PF00072">
    <property type="entry name" value="Response_reg"/>
    <property type="match status" value="1"/>
</dbReference>
<dbReference type="GO" id="GO:0005886">
    <property type="term" value="C:plasma membrane"/>
    <property type="evidence" value="ECO:0007669"/>
    <property type="project" value="TreeGrafter"/>
</dbReference>
<dbReference type="PANTHER" id="PTHR45138:SF9">
    <property type="entry name" value="DIGUANYLATE CYCLASE DGCM-RELATED"/>
    <property type="match status" value="1"/>
</dbReference>
<accession>A0A7V1LLR8</accession>
<dbReference type="PROSITE" id="PS50887">
    <property type="entry name" value="GGDEF"/>
    <property type="match status" value="1"/>
</dbReference>
<dbReference type="InterPro" id="IPR050469">
    <property type="entry name" value="Diguanylate_Cyclase"/>
</dbReference>
<protein>
    <recommendedName>
        <fullName evidence="1">diguanylate cyclase</fullName>
        <ecNumber evidence="1">2.7.7.65</ecNumber>
    </recommendedName>
</protein>
<evidence type="ECO:0000259" key="5">
    <source>
        <dbReference type="PROSITE" id="PS50887"/>
    </source>
</evidence>
<dbReference type="EC" id="2.7.7.65" evidence="1"/>
<dbReference type="InterPro" id="IPR029787">
    <property type="entry name" value="Nucleotide_cyclase"/>
</dbReference>
<evidence type="ECO:0000256" key="1">
    <source>
        <dbReference type="ARBA" id="ARBA00012528"/>
    </source>
</evidence>
<dbReference type="InterPro" id="IPR001789">
    <property type="entry name" value="Sig_transdc_resp-reg_receiver"/>
</dbReference>
<dbReference type="AlphaFoldDB" id="A0A7V1LLR8"/>
<dbReference type="Proteomes" id="UP000886005">
    <property type="component" value="Unassembled WGS sequence"/>
</dbReference>
<dbReference type="Gene3D" id="3.40.50.2300">
    <property type="match status" value="1"/>
</dbReference>
<organism evidence="6">
    <name type="scientific">Caldithrix abyssi</name>
    <dbReference type="NCBI Taxonomy" id="187145"/>
    <lineage>
        <taxon>Bacteria</taxon>
        <taxon>Pseudomonadati</taxon>
        <taxon>Calditrichota</taxon>
        <taxon>Calditrichia</taxon>
        <taxon>Calditrichales</taxon>
        <taxon>Calditrichaceae</taxon>
        <taxon>Caldithrix</taxon>
    </lineage>
</organism>
<keyword evidence="3" id="KW-0597">Phosphoprotein</keyword>
<dbReference type="Gene3D" id="6.10.250.690">
    <property type="match status" value="1"/>
</dbReference>
<sequence>MEYSALIVEDDSTMVRLLQVYLEKKNITVHVARDGKEAMRYLSYEIPDIIISDIMMPRMDGLTLRNKLLQDEKYRMIPFIFVTAKNGLDDRIKGYKLYVDDYIVKPFEPRELIARVDAVLKRHSLYSDLMRFDGLTSALNRKTIEELLEKEFARVSRYGGQLSISMVDIDHFKRCNDTYGHIFGDYVLIKVADAILAEVRNTDAVGRYGGEEFLIVMPETMIDNALTVVERIRSGIAGLRFDPQEFNVRISAGVAQFYPGISSPRDFVHLADQALYRAKENGRNRVECLPQEEHSVLG</sequence>
<comment type="catalytic activity">
    <reaction evidence="2">
        <text>2 GTP = 3',3'-c-di-GMP + 2 diphosphate</text>
        <dbReference type="Rhea" id="RHEA:24898"/>
        <dbReference type="ChEBI" id="CHEBI:33019"/>
        <dbReference type="ChEBI" id="CHEBI:37565"/>
        <dbReference type="ChEBI" id="CHEBI:58805"/>
        <dbReference type="EC" id="2.7.7.65"/>
    </reaction>
</comment>
<gene>
    <name evidence="6" type="ORF">ENJ10_06475</name>
</gene>
<dbReference type="PROSITE" id="PS50110">
    <property type="entry name" value="RESPONSE_REGULATORY"/>
    <property type="match status" value="1"/>
</dbReference>
<evidence type="ECO:0000256" key="3">
    <source>
        <dbReference type="PROSITE-ProRule" id="PRU00169"/>
    </source>
</evidence>
<dbReference type="GO" id="GO:0052621">
    <property type="term" value="F:diguanylate cyclase activity"/>
    <property type="evidence" value="ECO:0007669"/>
    <property type="project" value="UniProtKB-EC"/>
</dbReference>
<dbReference type="CDD" id="cd01949">
    <property type="entry name" value="GGDEF"/>
    <property type="match status" value="1"/>
</dbReference>
<dbReference type="InterPro" id="IPR011006">
    <property type="entry name" value="CheY-like_superfamily"/>
</dbReference>
<dbReference type="Pfam" id="PF00990">
    <property type="entry name" value="GGDEF"/>
    <property type="match status" value="1"/>
</dbReference>
<evidence type="ECO:0000313" key="6">
    <source>
        <dbReference type="EMBL" id="HED10315.1"/>
    </source>
</evidence>
<dbReference type="EMBL" id="DRLD01000178">
    <property type="protein sequence ID" value="HED10315.1"/>
    <property type="molecule type" value="Genomic_DNA"/>
</dbReference>
<feature type="modified residue" description="4-aspartylphosphate" evidence="3">
    <location>
        <position position="53"/>
    </location>
</feature>
<dbReference type="PANTHER" id="PTHR45138">
    <property type="entry name" value="REGULATORY COMPONENTS OF SENSORY TRANSDUCTION SYSTEM"/>
    <property type="match status" value="1"/>
</dbReference>
<evidence type="ECO:0000259" key="4">
    <source>
        <dbReference type="PROSITE" id="PS50110"/>
    </source>
</evidence>
<feature type="domain" description="Response regulatory" evidence="4">
    <location>
        <begin position="4"/>
        <end position="120"/>
    </location>
</feature>
<evidence type="ECO:0000256" key="2">
    <source>
        <dbReference type="ARBA" id="ARBA00034247"/>
    </source>
</evidence>